<dbReference type="Gene3D" id="2.60.40.1120">
    <property type="entry name" value="Carboxypeptidase-like, regulatory domain"/>
    <property type="match status" value="4"/>
</dbReference>
<dbReference type="KEGG" id="otd:J1M35_11205"/>
<evidence type="ECO:0000313" key="6">
    <source>
        <dbReference type="EMBL" id="QTD43729.1"/>
    </source>
</evidence>
<keyword evidence="4" id="KW-1133">Transmembrane helix</keyword>
<dbReference type="SUPFAM" id="SSF48239">
    <property type="entry name" value="Terpenoid cyclases/Protein prenyltransferases"/>
    <property type="match status" value="3"/>
</dbReference>
<name>A0A975H1G3_9BURK</name>
<feature type="chain" id="PRO_5037984458" evidence="5">
    <location>
        <begin position="20"/>
        <end position="1964"/>
    </location>
</feature>
<dbReference type="Proteomes" id="UP000663903">
    <property type="component" value="Chromosome"/>
</dbReference>
<dbReference type="SUPFAM" id="SSF49452">
    <property type="entry name" value="Starch-binding domain-like"/>
    <property type="match status" value="2"/>
</dbReference>
<dbReference type="GO" id="GO:0030246">
    <property type="term" value="F:carbohydrate binding"/>
    <property type="evidence" value="ECO:0007669"/>
    <property type="project" value="InterPro"/>
</dbReference>
<dbReference type="PANTHER" id="PTHR36108:SF13">
    <property type="entry name" value="COLOSSIN-B-RELATED"/>
    <property type="match status" value="1"/>
</dbReference>
<dbReference type="Gene3D" id="1.50.10.20">
    <property type="match status" value="2"/>
</dbReference>
<evidence type="ECO:0000256" key="5">
    <source>
        <dbReference type="SAM" id="SignalP"/>
    </source>
</evidence>
<proteinExistence type="inferred from homology"/>
<protein>
    <submittedName>
        <fullName evidence="6">Carboxypeptidase regulatory-like domain-containing protein</fullName>
    </submittedName>
</protein>
<comment type="similarity">
    <text evidence="1">Belongs to the serine-aspartate repeat-containing protein (SDr) family.</text>
</comment>
<gene>
    <name evidence="6" type="ORF">J1M35_11205</name>
</gene>
<dbReference type="Gene3D" id="2.60.40.10">
    <property type="entry name" value="Immunoglobulins"/>
    <property type="match status" value="1"/>
</dbReference>
<keyword evidence="6" id="KW-0121">Carboxypeptidase</keyword>
<accession>A0A975H1G3</accession>
<dbReference type="SUPFAM" id="SSF49464">
    <property type="entry name" value="Carboxypeptidase regulatory domain-like"/>
    <property type="match status" value="2"/>
</dbReference>
<keyword evidence="4" id="KW-0812">Transmembrane</keyword>
<dbReference type="SUPFAM" id="SSF63829">
    <property type="entry name" value="Calcium-dependent phosphotriesterase"/>
    <property type="match status" value="1"/>
</dbReference>
<evidence type="ECO:0000256" key="1">
    <source>
        <dbReference type="ARBA" id="ARBA00007257"/>
    </source>
</evidence>
<keyword evidence="6" id="KW-0378">Hydrolase</keyword>
<dbReference type="InterPro" id="IPR008930">
    <property type="entry name" value="Terpenoid_cyclase/PrenylTrfase"/>
</dbReference>
<evidence type="ECO:0000256" key="4">
    <source>
        <dbReference type="SAM" id="Phobius"/>
    </source>
</evidence>
<organism evidence="6 7">
    <name type="scientific">Ottowia testudinis</name>
    <dbReference type="NCBI Taxonomy" id="2816950"/>
    <lineage>
        <taxon>Bacteria</taxon>
        <taxon>Pseudomonadati</taxon>
        <taxon>Pseudomonadota</taxon>
        <taxon>Betaproteobacteria</taxon>
        <taxon>Burkholderiales</taxon>
        <taxon>Comamonadaceae</taxon>
        <taxon>Ottowia</taxon>
    </lineage>
</organism>
<dbReference type="GO" id="GO:0004180">
    <property type="term" value="F:carboxypeptidase activity"/>
    <property type="evidence" value="ECO:0007669"/>
    <property type="project" value="UniProtKB-KW"/>
</dbReference>
<evidence type="ECO:0000313" key="7">
    <source>
        <dbReference type="Proteomes" id="UP000663903"/>
    </source>
</evidence>
<feature type="transmembrane region" description="Helical" evidence="4">
    <location>
        <begin position="1932"/>
        <end position="1956"/>
    </location>
</feature>
<dbReference type="RefSeq" id="WP_208007138.1">
    <property type="nucleotide sequence ID" value="NZ_CP071796.1"/>
</dbReference>
<keyword evidence="2" id="KW-0964">Secreted</keyword>
<dbReference type="PANTHER" id="PTHR36108">
    <property type="entry name" value="COLOSSIN-B-RELATED"/>
    <property type="match status" value="1"/>
</dbReference>
<evidence type="ECO:0000256" key="3">
    <source>
        <dbReference type="ARBA" id="ARBA00022729"/>
    </source>
</evidence>
<evidence type="ECO:0000256" key="2">
    <source>
        <dbReference type="ARBA" id="ARBA00022525"/>
    </source>
</evidence>
<dbReference type="InterPro" id="IPR008969">
    <property type="entry name" value="CarboxyPept-like_regulatory"/>
</dbReference>
<reference evidence="6" key="1">
    <citation type="submission" date="2021-03" db="EMBL/GenBank/DDBJ databases">
        <title>Ottowia sp. 27C isolated from the cloaca of a Giant Asian pond turtle (Heosemys grandis).</title>
        <authorList>
            <person name="Spergser J."/>
            <person name="Busse H.-J."/>
        </authorList>
    </citation>
    <scope>NUCLEOTIDE SEQUENCE</scope>
    <source>
        <strain evidence="6">27C</strain>
    </source>
</reference>
<dbReference type="EMBL" id="CP071796">
    <property type="protein sequence ID" value="QTD43729.1"/>
    <property type="molecule type" value="Genomic_DNA"/>
</dbReference>
<sequence length="1964" mass="203299">MVWLLLGVLLWTSASSALAASADVARGLTWLQGQVQASGQLATVSFRATVAQAQCETSQTLLRLAGNSAQVTTLVGALPSSGADAPTETLACWQFVRQQQGQSANAGLASRRIDQGGFAAYEGMLAASPLDTGWAVAAISSVASSADKQGIHAWLESIQQADGAFKADARFNIYTTSIVLRGLKEEVAKNPQALQVAQKAATYLLAKRSAAGIWGNDPALTALAFEAVHPYSASDATLAVAVETYLLAKQQSNGSWANDPYITALALRALALTAVTPQTSGQPLTTGTLQGSAQDAGGQPLAGVAIAAVPSSGGPAKVVMTDAQGNYAIANLRAGPISISAAKDGYSQLSASGTIQAGGVLIFSPVLTPAVVVTPPVTPPAPGVTTAIVSGTVKDGAGQALAGVTVTVTPVGGTALTATTNAQGAYTIANVPAGTMTLSASKTGYVTVNASATLAAGATGIFSPELKSSSDPSVTQVAISGQVVAADTKAPLAGVTVTIETSSGPSVTATTDANGRFNASAAAGSLKLTYAKTGYTSVTQQATAPGGTAVNAGVVQLAMGRQTSSLRGVVTDTQGAPIAGATVGAAGKTAITNSAGAYLIAEFTGSPVTVNISAGGYQTRSYQLTIGAPGDIVQDFVLPKTSGDVYLELKDLKIQPASAGLNEDLTATVLVSNPSTAPANSAVMLEVQDPNGKIIAQLSGLDVSGLPMGVVNLAPAEQTSVKFQWNTASVPAGSYTLLVKLYVPGSRSTSNPTGTVTGLLRGQLTVRESAHFSGSAVADPPVVQAGANTPVKLTALVRNDGNVALAAATYLLTVVDSKSGMTVHQASASGPAISLSAIATVDFGQWTPTTSGSYQLEVTSAAAPGSKVLAPLYVGDMAKGSFTVDKTVVPPGTQQVKGNIHVTGIDMASGTSVDPLAAVIRDAVVKAVNYGDNYAFNHYVGDLRCYACHVQTQAVVGGERNLRFAQPLDPSKRVALLNGILQNITSSGYVEGAGYSRTNTNLGLWATNEWHDQVAVHNANRQMVDFLLSVQQSNGSWYQDHSSSWYDSQASATGLNLGSLVNYSKQLKQAGAGKKPVLSPLNIKNLPSGDMRLSAGSDGTLYIAHISANAIYKVAPGSDSAALLLSGLPVTGARPIAGGNLLISARSGVYLGDLRKTMLQVADLRQLNTLDTFDAQVYPKGGYIVSPWGGRSIYQLSDGGTLTRLIDSDLLGSSSGTTQIDADGSILVNAHGPQRMLRFAADGTYKNTPIPYSNGRPIESMPYKDGYMLGTDTGLYYYNKDWVVERLAFSRTYGQVQLPDGRVIVNTNSSLYSLSLDVVPTQPLLGQVDSAVDKASDWLAAGSGIDQNNNIQQAFRLMGLAKAKAHYVGTPRYKAYDALMTQLGQALWSRQRADGGWERGVNWYNQSDPVVTAIVGVALDTLNPSKDDPKLRQAIQYVLAAQRGDGSWLSTNGLGGTLLSSTWIEIWLPTMLDRLGSIDGDLHVTFGPEVTVTSPEPPVTSTTSHPDGTVEYVWKLTGVTGAGRDVDFDLTLKDMGEQEVRPVARQASLVFKNSFTSGEVISPVVVPRVASNARMGLQVSTDKPSYWATDIAIFTSPVTNGGVAARDAQVRFTVLDNDGKTVAVLPLPAIVSVDKGGTQNVLANWNVAGVLAGPYQVLAELIATDGTVYGSAKAPFTVKGSQGPANATRISTDKAQYTSAQPVQVQSVASNVSVNFLQEALTAETVVLDAQGKEVLRKRETIVQLPPTARRQYVYALAAGSLPPGVYTARLTLMGRSDYKSSQRTAARDHLKASPGDVVLSESVTSFQVVAAAVCNPGVAGNLLAQPAPVAPGQTVALNLQLDNPATSAIGNATVRLRIVDAENGILIEEQSVTGVSVAASGQYKTTWNWQAKGNVGQNFLAIATLETAGCADVVAHASLTLAQIAPPGGGAAVAAVPLNLHAPLLLLLPLLAWGVRRRRSQAE</sequence>
<keyword evidence="7" id="KW-1185">Reference proteome</keyword>
<keyword evidence="4" id="KW-0472">Membrane</keyword>
<dbReference type="InterPro" id="IPR013783">
    <property type="entry name" value="Ig-like_fold"/>
</dbReference>
<dbReference type="InterPro" id="IPR013784">
    <property type="entry name" value="Carb-bd-like_fold"/>
</dbReference>
<dbReference type="Pfam" id="PF13620">
    <property type="entry name" value="CarboxypepD_reg"/>
    <property type="match status" value="4"/>
</dbReference>
<keyword evidence="3 5" id="KW-0732">Signal</keyword>
<keyword evidence="6" id="KW-0645">Protease</keyword>
<feature type="signal peptide" evidence="5">
    <location>
        <begin position="1"/>
        <end position="19"/>
    </location>
</feature>